<reference evidence="6" key="1">
    <citation type="submission" date="2019-05" db="EMBL/GenBank/DDBJ databases">
        <title>The de novo reference genome and transcriptome assemblies of the wild tomato species Solanum chilense.</title>
        <authorList>
            <person name="Stam R."/>
            <person name="Nosenko T."/>
            <person name="Hoerger A.C."/>
            <person name="Stephan W."/>
            <person name="Seidel M.A."/>
            <person name="Kuhn J.M.M."/>
            <person name="Haberer G."/>
            <person name="Tellier A."/>
        </authorList>
    </citation>
    <scope>NUCLEOTIDE SEQUENCE</scope>
    <source>
        <tissue evidence="6">Mature leaves</tissue>
    </source>
</reference>
<accession>A0A6N2BS09</accession>
<name>A0A6N2BS09_SOLCI</name>
<dbReference type="PANTHER" id="PTHR27001:SF927">
    <property type="entry name" value="OS12G0180500 PROTEIN"/>
    <property type="match status" value="1"/>
</dbReference>
<organism evidence="6">
    <name type="scientific">Solanum chilense</name>
    <name type="common">Tomato</name>
    <name type="synonym">Lycopersicon chilense</name>
    <dbReference type="NCBI Taxonomy" id="4083"/>
    <lineage>
        <taxon>Eukaryota</taxon>
        <taxon>Viridiplantae</taxon>
        <taxon>Streptophyta</taxon>
        <taxon>Embryophyta</taxon>
        <taxon>Tracheophyta</taxon>
        <taxon>Spermatophyta</taxon>
        <taxon>Magnoliopsida</taxon>
        <taxon>eudicotyledons</taxon>
        <taxon>Gunneridae</taxon>
        <taxon>Pentapetalae</taxon>
        <taxon>asterids</taxon>
        <taxon>lamiids</taxon>
        <taxon>Solanales</taxon>
        <taxon>Solanaceae</taxon>
        <taxon>Solanoideae</taxon>
        <taxon>Solaneae</taxon>
        <taxon>Solanum</taxon>
        <taxon>Solanum subgen. Lycopersicon</taxon>
    </lineage>
</organism>
<dbReference type="PROSITE" id="PS50011">
    <property type="entry name" value="PROTEIN_KINASE_DOM"/>
    <property type="match status" value="1"/>
</dbReference>
<feature type="non-terminal residue" evidence="6">
    <location>
        <position position="396"/>
    </location>
</feature>
<feature type="compositionally biased region" description="Low complexity" evidence="4">
    <location>
        <begin position="32"/>
        <end position="43"/>
    </location>
</feature>
<protein>
    <recommendedName>
        <fullName evidence="5">Protein kinase domain-containing protein</fullName>
    </recommendedName>
</protein>
<evidence type="ECO:0000256" key="3">
    <source>
        <dbReference type="PROSITE-ProRule" id="PRU10141"/>
    </source>
</evidence>
<feature type="domain" description="Protein kinase" evidence="5">
    <location>
        <begin position="178"/>
        <end position="396"/>
    </location>
</feature>
<gene>
    <name evidence="6" type="ORF">EJD97_007352</name>
</gene>
<evidence type="ECO:0000313" key="6">
    <source>
        <dbReference type="EMBL" id="TMW96440.1"/>
    </source>
</evidence>
<dbReference type="GO" id="GO:0005524">
    <property type="term" value="F:ATP binding"/>
    <property type="evidence" value="ECO:0007669"/>
    <property type="project" value="UniProtKB-UniRule"/>
</dbReference>
<dbReference type="SUPFAM" id="SSF56112">
    <property type="entry name" value="Protein kinase-like (PK-like)"/>
    <property type="match status" value="1"/>
</dbReference>
<dbReference type="Pfam" id="PF00069">
    <property type="entry name" value="Pkinase"/>
    <property type="match status" value="1"/>
</dbReference>
<feature type="binding site" evidence="3">
    <location>
        <position position="215"/>
    </location>
    <ligand>
        <name>ATP</name>
        <dbReference type="ChEBI" id="CHEBI:30616"/>
    </ligand>
</feature>
<feature type="compositionally biased region" description="Polar residues" evidence="4">
    <location>
        <begin position="59"/>
        <end position="75"/>
    </location>
</feature>
<dbReference type="Gene3D" id="1.10.510.10">
    <property type="entry name" value="Transferase(Phosphotransferase) domain 1"/>
    <property type="match status" value="1"/>
</dbReference>
<dbReference type="PROSITE" id="PS00107">
    <property type="entry name" value="PROTEIN_KINASE_ATP"/>
    <property type="match status" value="1"/>
</dbReference>
<feature type="compositionally biased region" description="Polar residues" evidence="4">
    <location>
        <begin position="94"/>
        <end position="118"/>
    </location>
</feature>
<dbReference type="InterPro" id="IPR017441">
    <property type="entry name" value="Protein_kinase_ATP_BS"/>
</dbReference>
<feature type="compositionally biased region" description="Polar residues" evidence="4">
    <location>
        <begin position="1"/>
        <end position="23"/>
    </location>
</feature>
<dbReference type="InterPro" id="IPR011009">
    <property type="entry name" value="Kinase-like_dom_sf"/>
</dbReference>
<evidence type="ECO:0000256" key="4">
    <source>
        <dbReference type="SAM" id="MobiDB-lite"/>
    </source>
</evidence>
<dbReference type="PANTHER" id="PTHR27001">
    <property type="entry name" value="OS01G0253100 PROTEIN"/>
    <property type="match status" value="1"/>
</dbReference>
<keyword evidence="1 3" id="KW-0547">Nucleotide-binding</keyword>
<feature type="region of interest" description="Disordered" evidence="4">
    <location>
        <begin position="59"/>
        <end position="130"/>
    </location>
</feature>
<dbReference type="AlphaFoldDB" id="A0A6N2BS09"/>
<sequence length="396" mass="42666">MENVGSPSASDDGTPVQPISSSTPPVPSFPALLGTTVSGLSSSTADVEITPQVAGCGLSSSMAEVQSTPSTSQFAGSGLPSTLSMSGGGLSSSTADGESAPSTSQVAGSGLSSSTQPQADEAAVSSVSNPEEFGPMQSHVIKAEAGEEKDLKLEGEINYLVLQRKLVKFTIKQINSFISARSVVGIGSWGTVYEGMIEGLSGLSSDLNGERIAVKVGNYFCKEEEFCNDENYIQWKTEIMILSDIKHEGVIKLFGVCRTNRGLYLVYPFYERGDLKKSIEVLDWERALNVIVKVAEALRVLHRGQVVCRGLKPADILLDENWNPVVTDFGQMKMFGDGLSGSQKFNQEDLLFSGHHDHVLHYDSYCLGFLMLQVLMKVKEAHFEVIGPKERGIMHV</sequence>
<comment type="caution">
    <text evidence="6">The sequence shown here is derived from an EMBL/GenBank/DDBJ whole genome shotgun (WGS) entry which is preliminary data.</text>
</comment>
<feature type="compositionally biased region" description="Low complexity" evidence="4">
    <location>
        <begin position="76"/>
        <end position="85"/>
    </location>
</feature>
<dbReference type="InterPro" id="IPR000719">
    <property type="entry name" value="Prot_kinase_dom"/>
</dbReference>
<dbReference type="GO" id="GO:0005886">
    <property type="term" value="C:plasma membrane"/>
    <property type="evidence" value="ECO:0007669"/>
    <property type="project" value="TreeGrafter"/>
</dbReference>
<evidence type="ECO:0000256" key="2">
    <source>
        <dbReference type="ARBA" id="ARBA00022840"/>
    </source>
</evidence>
<feature type="region of interest" description="Disordered" evidence="4">
    <location>
        <begin position="1"/>
        <end position="43"/>
    </location>
</feature>
<evidence type="ECO:0000256" key="1">
    <source>
        <dbReference type="ARBA" id="ARBA00022741"/>
    </source>
</evidence>
<keyword evidence="2 3" id="KW-0067">ATP-binding</keyword>
<evidence type="ECO:0000259" key="5">
    <source>
        <dbReference type="PROSITE" id="PS50011"/>
    </source>
</evidence>
<dbReference type="EMBL" id="RXGB01002067">
    <property type="protein sequence ID" value="TMW96440.1"/>
    <property type="molecule type" value="Genomic_DNA"/>
</dbReference>
<proteinExistence type="predicted"/>
<dbReference type="GO" id="GO:0004672">
    <property type="term" value="F:protein kinase activity"/>
    <property type="evidence" value="ECO:0007669"/>
    <property type="project" value="InterPro"/>
</dbReference>